<feature type="region of interest" description="Disordered" evidence="1">
    <location>
        <begin position="1"/>
        <end position="24"/>
    </location>
</feature>
<organism evidence="2 3">
    <name type="scientific">Marinobacter confluentis</name>
    <dbReference type="NCBI Taxonomy" id="1697557"/>
    <lineage>
        <taxon>Bacteria</taxon>
        <taxon>Pseudomonadati</taxon>
        <taxon>Pseudomonadota</taxon>
        <taxon>Gammaproteobacteria</taxon>
        <taxon>Pseudomonadales</taxon>
        <taxon>Marinobacteraceae</taxon>
        <taxon>Marinobacter</taxon>
    </lineage>
</organism>
<dbReference type="AlphaFoldDB" id="A0A4Z1C6B9"/>
<evidence type="ECO:0000313" key="2">
    <source>
        <dbReference type="EMBL" id="TGN42051.1"/>
    </source>
</evidence>
<keyword evidence="3" id="KW-1185">Reference proteome</keyword>
<name>A0A4Z1C6B9_9GAMM</name>
<feature type="compositionally biased region" description="Polar residues" evidence="1">
    <location>
        <begin position="1"/>
        <end position="23"/>
    </location>
</feature>
<gene>
    <name evidence="2" type="ORF">E5Q11_04675</name>
</gene>
<comment type="caution">
    <text evidence="2">The sequence shown here is derived from an EMBL/GenBank/DDBJ whole genome shotgun (WGS) entry which is preliminary data.</text>
</comment>
<dbReference type="Proteomes" id="UP000298325">
    <property type="component" value="Unassembled WGS sequence"/>
</dbReference>
<dbReference type="EMBL" id="SRPF01000001">
    <property type="protein sequence ID" value="TGN42051.1"/>
    <property type="molecule type" value="Genomic_DNA"/>
</dbReference>
<proteinExistence type="predicted"/>
<feature type="compositionally biased region" description="Acidic residues" evidence="1">
    <location>
        <begin position="190"/>
        <end position="200"/>
    </location>
</feature>
<evidence type="ECO:0000313" key="3">
    <source>
        <dbReference type="Proteomes" id="UP000298325"/>
    </source>
</evidence>
<sequence length="337" mass="37502">MTPTGISGLSYQTASRTGKTGDQGQYRYFPGETLTLSVGNLELATGVPVEPVITPLEFFTFEREALKIAGTTDEGLQSHRITEQQLIQNSDAVMNLTRFLMALNWRQRTSSGDGIEIRDRVIQQLNAALPLISEPIDFNVPRGEFALEEEEALSPANQLLAEICFYPPDDELCEEPPTLEAIENAPPQPEEAEDRDPDIEYSEDLRSKRERILKAIRTVGDVAVDTAEAYLTRELDILTTRLGIRYYLNEFVADLPASDTGIKTVNVKKIAGKPDLADIEAISTRDQDVVVHSFGWQSASVDYFLAGESGGESEILVNFKPSDTYRWVKKSLRVVIN</sequence>
<reference evidence="2 3" key="1">
    <citation type="submission" date="2019-04" db="EMBL/GenBank/DDBJ databases">
        <authorList>
            <person name="Park S."/>
            <person name="Yoon J.-H."/>
        </authorList>
    </citation>
    <scope>NUCLEOTIDE SEQUENCE [LARGE SCALE GENOMIC DNA]</scope>
    <source>
        <strain evidence="2 3">HJM-18</strain>
    </source>
</reference>
<feature type="region of interest" description="Disordered" evidence="1">
    <location>
        <begin position="181"/>
        <end position="200"/>
    </location>
</feature>
<evidence type="ECO:0000256" key="1">
    <source>
        <dbReference type="SAM" id="MobiDB-lite"/>
    </source>
</evidence>
<dbReference type="OrthoDB" id="5592990at2"/>
<protein>
    <submittedName>
        <fullName evidence="2">Organic solvent ABC transporter permease</fullName>
    </submittedName>
</protein>
<accession>A0A4Z1C6B9</accession>